<evidence type="ECO:0000256" key="1">
    <source>
        <dbReference type="ARBA" id="ARBA00004651"/>
    </source>
</evidence>
<feature type="transmembrane region" description="Helical" evidence="6">
    <location>
        <begin position="63"/>
        <end position="82"/>
    </location>
</feature>
<gene>
    <name evidence="8" type="ORF">INF20_02545</name>
</gene>
<reference evidence="8 9" key="1">
    <citation type="submission" date="2020-10" db="EMBL/GenBank/DDBJ databases">
        <title>ChiBAC.</title>
        <authorList>
            <person name="Zenner C."/>
            <person name="Hitch T.C.A."/>
            <person name="Clavel T."/>
        </authorList>
    </citation>
    <scope>NUCLEOTIDE SEQUENCE [LARGE SCALE GENOMIC DNA]</scope>
    <source>
        <strain evidence="8 9">DSM 108706</strain>
    </source>
</reference>
<keyword evidence="3 6" id="KW-0812">Transmembrane</keyword>
<dbReference type="PIRSF" id="PIRSF006483">
    <property type="entry name" value="Membrane_protein_YitT"/>
    <property type="match status" value="1"/>
</dbReference>
<keyword evidence="4 6" id="KW-1133">Transmembrane helix</keyword>
<evidence type="ECO:0000313" key="9">
    <source>
        <dbReference type="Proteomes" id="UP001516588"/>
    </source>
</evidence>
<comment type="caution">
    <text evidence="8">The sequence shown here is derived from an EMBL/GenBank/DDBJ whole genome shotgun (WGS) entry which is preliminary data.</text>
</comment>
<dbReference type="RefSeq" id="WP_226384820.1">
    <property type="nucleotide sequence ID" value="NZ_JADCKA010000002.1"/>
</dbReference>
<proteinExistence type="predicted"/>
<evidence type="ECO:0000256" key="5">
    <source>
        <dbReference type="ARBA" id="ARBA00023136"/>
    </source>
</evidence>
<dbReference type="Gene3D" id="3.30.70.120">
    <property type="match status" value="1"/>
</dbReference>
<dbReference type="Proteomes" id="UP001516588">
    <property type="component" value="Unassembled WGS sequence"/>
</dbReference>
<dbReference type="PANTHER" id="PTHR33545">
    <property type="entry name" value="UPF0750 MEMBRANE PROTEIN YITT-RELATED"/>
    <property type="match status" value="1"/>
</dbReference>
<protein>
    <submittedName>
        <fullName evidence="8">YitT family protein</fullName>
    </submittedName>
</protein>
<dbReference type="InterPro" id="IPR015867">
    <property type="entry name" value="N-reg_PII/ATP_PRibTrfase_C"/>
</dbReference>
<dbReference type="Pfam" id="PF10035">
    <property type="entry name" value="DUF2179"/>
    <property type="match status" value="1"/>
</dbReference>
<dbReference type="InterPro" id="IPR051461">
    <property type="entry name" value="UPF0750_membrane"/>
</dbReference>
<evidence type="ECO:0000259" key="7">
    <source>
        <dbReference type="Pfam" id="PF10035"/>
    </source>
</evidence>
<keyword evidence="2" id="KW-1003">Cell membrane</keyword>
<organism evidence="8 9">
    <name type="scientific">Gallibacter intestinalis</name>
    <dbReference type="NCBI Taxonomy" id="2779356"/>
    <lineage>
        <taxon>Bacteria</taxon>
        <taxon>Bacillati</taxon>
        <taxon>Bacillota</taxon>
        <taxon>Clostridia</taxon>
        <taxon>Eubacteriales</taxon>
        <taxon>Eubacteriaceae</taxon>
        <taxon>Gallibacter</taxon>
    </lineage>
</organism>
<evidence type="ECO:0000256" key="4">
    <source>
        <dbReference type="ARBA" id="ARBA00022989"/>
    </source>
</evidence>
<dbReference type="InterPro" id="IPR019264">
    <property type="entry name" value="DUF2179"/>
</dbReference>
<dbReference type="PANTHER" id="PTHR33545:SF5">
    <property type="entry name" value="UPF0750 MEMBRANE PROTEIN YITT"/>
    <property type="match status" value="1"/>
</dbReference>
<evidence type="ECO:0000256" key="6">
    <source>
        <dbReference type="SAM" id="Phobius"/>
    </source>
</evidence>
<sequence>MKDKENKRKKVKDTTIDMLFLLAACCFGTFSTVSIMLPNGLTSGGLTGIVRIIQNYVNLNFSVIYYMASIAILIILTIFLGWKEARKTIILSIMYPTVMVVFEKLNLSLLEGKDVILAAVFCGVFSGISSGIVIWRGYCFSGTDGIAKIIRKKLLPQIPQGKIMVTIDAAVIIVSAFIFGRNIALYALITQLIISKTIDTVIFGFESKIVQVEIITKDMAEQIIDFVMDDMHRGVTTEKVIGEYTKDRYTKIRVYCSPRESIELKKKLAETDPTAFVSSIRVENVWANGKGFKDIHEDK</sequence>
<dbReference type="EMBL" id="JADCKA010000002">
    <property type="protein sequence ID" value="MBE5035156.1"/>
    <property type="molecule type" value="Genomic_DNA"/>
</dbReference>
<comment type="subcellular location">
    <subcellularLocation>
        <location evidence="1">Cell membrane</location>
        <topology evidence="1">Multi-pass membrane protein</topology>
    </subcellularLocation>
</comment>
<evidence type="ECO:0000256" key="2">
    <source>
        <dbReference type="ARBA" id="ARBA00022475"/>
    </source>
</evidence>
<feature type="transmembrane region" description="Helical" evidence="6">
    <location>
        <begin position="115"/>
        <end position="140"/>
    </location>
</feature>
<dbReference type="Pfam" id="PF02588">
    <property type="entry name" value="YitT_membrane"/>
    <property type="match status" value="1"/>
</dbReference>
<keyword evidence="5 6" id="KW-0472">Membrane</keyword>
<accession>A0ABR9QWA8</accession>
<keyword evidence="9" id="KW-1185">Reference proteome</keyword>
<name>A0ABR9QWA8_9FIRM</name>
<evidence type="ECO:0000256" key="3">
    <source>
        <dbReference type="ARBA" id="ARBA00022692"/>
    </source>
</evidence>
<dbReference type="InterPro" id="IPR003740">
    <property type="entry name" value="YitT"/>
</dbReference>
<evidence type="ECO:0000313" key="8">
    <source>
        <dbReference type="EMBL" id="MBE5035156.1"/>
    </source>
</evidence>
<feature type="transmembrane region" description="Helical" evidence="6">
    <location>
        <begin position="161"/>
        <end position="179"/>
    </location>
</feature>
<feature type="transmembrane region" description="Helical" evidence="6">
    <location>
        <begin position="89"/>
        <end position="109"/>
    </location>
</feature>
<feature type="domain" description="DUF2179" evidence="7">
    <location>
        <begin position="233"/>
        <end position="285"/>
    </location>
</feature>
<feature type="transmembrane region" description="Helical" evidence="6">
    <location>
        <begin position="20"/>
        <end position="37"/>
    </location>
</feature>